<feature type="region of interest" description="Disordered" evidence="6">
    <location>
        <begin position="624"/>
        <end position="643"/>
    </location>
</feature>
<accession>A0A7G2CQX6</accession>
<feature type="region of interest" description="Disordered" evidence="6">
    <location>
        <begin position="583"/>
        <end position="607"/>
    </location>
</feature>
<gene>
    <name evidence="8" type="ORF">ADEAN_000975800</name>
</gene>
<keyword evidence="1" id="KW-0479">Metal-binding</keyword>
<feature type="region of interest" description="Disordered" evidence="6">
    <location>
        <begin position="454"/>
        <end position="496"/>
    </location>
</feature>
<keyword evidence="4" id="KW-0862">Zinc</keyword>
<feature type="domain" description="C2HC/C3H-type" evidence="7">
    <location>
        <begin position="221"/>
        <end position="250"/>
    </location>
</feature>
<keyword evidence="3 5" id="KW-0863">Zinc-finger</keyword>
<dbReference type="InterPro" id="IPR049899">
    <property type="entry name" value="Znf_C2HC_C3H"/>
</dbReference>
<feature type="domain" description="C2HC/C3H-type" evidence="7">
    <location>
        <begin position="504"/>
        <end position="533"/>
    </location>
</feature>
<feature type="region of interest" description="Disordered" evidence="6">
    <location>
        <begin position="45"/>
        <end position="66"/>
    </location>
</feature>
<dbReference type="PANTHER" id="PTHR13555:SF65">
    <property type="entry name" value="C2H2-TYPE DOMAIN-CONTAINING PROTEIN"/>
    <property type="match status" value="1"/>
</dbReference>
<feature type="region of interest" description="Disordered" evidence="6">
    <location>
        <begin position="106"/>
        <end position="144"/>
    </location>
</feature>
<sequence>MKRASSKGRPVLRMCYLCGQQFGSTSIGIHVPQCYGKKLAQWEKGDPKMRGPKPKHPDTVDWQGGKGSTVEELNEMQYKEYGKNMVPCPNCARTFLPDRLPVHMRGCKAPAGSKKPPASPSAKGSQKSTTPRKGRSPSTGRSSGLPPTLPFCYLCGRQFGSTSIGIHVPQCYEKKLAQWENSDPYTRGAKPKHPDTVNWKPSDTVSTQEQSEAQFKEFVSNLAECPNCARKFLPDRLVVHLRSCRPGNAAKAVKPAPPKREEEPAETKEKEKEKEEPDEAARLNPKKNRVPKNSSMEADGRACPHCSTVEYDTGARFCRECGWNLNSKNMPDPCTECGQPIPDESRFCPTCGHMVKGAQKEERAKGGENVNAPTVHLVTCSACEAVCDADANFCDNCGAVLDMDPAASKEGSTKKAAGGKEVMFCSSCKETYDDLTAVFCEECGTKLEKLDNIPEEAPSAGKSTLPPGTKRPPKTTTTKKSVAKPTPPPFDAGVAAGGEYEDLSRQECPKCGRKFASEAYERHVGICKGDNGKQRKTFNAAKQRRTSEIAEVPKTKNPKLPPKKDFRAESEAFRRALREARNASNVLKAGGTAKDLPPPTYSENPDYKQCPHCKRRFAPDVAQRHIPSCANTVNRPKPPPKRR</sequence>
<keyword evidence="9" id="KW-1185">Reference proteome</keyword>
<feature type="compositionally biased region" description="Basic and acidic residues" evidence="6">
    <location>
        <begin position="258"/>
        <end position="281"/>
    </location>
</feature>
<dbReference type="GO" id="GO:0008270">
    <property type="term" value="F:zinc ion binding"/>
    <property type="evidence" value="ECO:0007669"/>
    <property type="project" value="UniProtKB-KW"/>
</dbReference>
<evidence type="ECO:0000313" key="8">
    <source>
        <dbReference type="EMBL" id="CAD2222218.1"/>
    </source>
</evidence>
<feature type="compositionally biased region" description="Basic and acidic residues" evidence="6">
    <location>
        <begin position="45"/>
        <end position="59"/>
    </location>
</feature>
<protein>
    <submittedName>
        <fullName evidence="8">Zinc-finger of a C2HC-type/Double zinc ribbon/zinc-ribbon domain containing protein, putative</fullName>
    </submittedName>
</protein>
<feature type="region of interest" description="Disordered" evidence="6">
    <location>
        <begin position="183"/>
        <end position="203"/>
    </location>
</feature>
<dbReference type="Gene3D" id="3.30.160.60">
    <property type="entry name" value="Classic Zinc Finger"/>
    <property type="match status" value="4"/>
</dbReference>
<dbReference type="InterPro" id="IPR026319">
    <property type="entry name" value="ZC2HC1A/B-like"/>
</dbReference>
<feature type="compositionally biased region" description="Low complexity" evidence="6">
    <location>
        <begin position="108"/>
        <end position="125"/>
    </location>
</feature>
<evidence type="ECO:0000256" key="3">
    <source>
        <dbReference type="ARBA" id="ARBA00022771"/>
    </source>
</evidence>
<dbReference type="Proteomes" id="UP000515908">
    <property type="component" value="Chromosome 25"/>
</dbReference>
<dbReference type="PANTHER" id="PTHR13555">
    <property type="entry name" value="C2H2 ZINC FINGER CGI-62-RELATED"/>
    <property type="match status" value="1"/>
</dbReference>
<evidence type="ECO:0000313" key="9">
    <source>
        <dbReference type="Proteomes" id="UP000515908"/>
    </source>
</evidence>
<dbReference type="InterPro" id="IPR025874">
    <property type="entry name" value="DZR"/>
</dbReference>
<evidence type="ECO:0000256" key="1">
    <source>
        <dbReference type="ARBA" id="ARBA00022723"/>
    </source>
</evidence>
<dbReference type="EMBL" id="LR877169">
    <property type="protein sequence ID" value="CAD2222218.1"/>
    <property type="molecule type" value="Genomic_DNA"/>
</dbReference>
<dbReference type="PROSITE" id="PS52027">
    <property type="entry name" value="ZF_C2HC_C3H"/>
    <property type="match status" value="4"/>
</dbReference>
<feature type="region of interest" description="Disordered" evidence="6">
    <location>
        <begin position="528"/>
        <end position="566"/>
    </location>
</feature>
<evidence type="ECO:0000256" key="6">
    <source>
        <dbReference type="SAM" id="MobiDB-lite"/>
    </source>
</evidence>
<evidence type="ECO:0000256" key="5">
    <source>
        <dbReference type="PROSITE-ProRule" id="PRU01371"/>
    </source>
</evidence>
<organism evidence="8 9">
    <name type="scientific">Angomonas deanei</name>
    <dbReference type="NCBI Taxonomy" id="59799"/>
    <lineage>
        <taxon>Eukaryota</taxon>
        <taxon>Discoba</taxon>
        <taxon>Euglenozoa</taxon>
        <taxon>Kinetoplastea</taxon>
        <taxon>Metakinetoplastina</taxon>
        <taxon>Trypanosomatida</taxon>
        <taxon>Trypanosomatidae</taxon>
        <taxon>Strigomonadinae</taxon>
        <taxon>Angomonas</taxon>
    </lineage>
</organism>
<feature type="region of interest" description="Disordered" evidence="6">
    <location>
        <begin position="248"/>
        <end position="297"/>
    </location>
</feature>
<proteinExistence type="predicted"/>
<feature type="domain" description="C2HC/C3H-type" evidence="7">
    <location>
        <begin position="606"/>
        <end position="635"/>
    </location>
</feature>
<evidence type="ECO:0000256" key="2">
    <source>
        <dbReference type="ARBA" id="ARBA00022737"/>
    </source>
</evidence>
<dbReference type="AlphaFoldDB" id="A0A7G2CQX6"/>
<feature type="compositionally biased region" description="Low complexity" evidence="6">
    <location>
        <begin position="464"/>
        <end position="484"/>
    </location>
</feature>
<reference evidence="8 9" key="1">
    <citation type="submission" date="2020-08" db="EMBL/GenBank/DDBJ databases">
        <authorList>
            <person name="Newling K."/>
            <person name="Davey J."/>
            <person name="Forrester S."/>
        </authorList>
    </citation>
    <scope>NUCLEOTIDE SEQUENCE [LARGE SCALE GENOMIC DNA]</scope>
    <source>
        <strain evidence="9">Crithidia deanei Carvalho (ATCC PRA-265)</strain>
    </source>
</reference>
<feature type="compositionally biased region" description="Basic and acidic residues" evidence="6">
    <location>
        <begin position="545"/>
        <end position="554"/>
    </location>
</feature>
<dbReference type="Pfam" id="PF13913">
    <property type="entry name" value="zf-C2HC_2"/>
    <property type="match status" value="6"/>
</dbReference>
<evidence type="ECO:0000256" key="4">
    <source>
        <dbReference type="ARBA" id="ARBA00022833"/>
    </source>
</evidence>
<name>A0A7G2CQX6_9TRYP</name>
<feature type="domain" description="C2HC/C3H-type" evidence="7">
    <location>
        <begin position="84"/>
        <end position="113"/>
    </location>
</feature>
<dbReference type="Pfam" id="PF12773">
    <property type="entry name" value="DZR"/>
    <property type="match status" value="1"/>
</dbReference>
<dbReference type="VEuPathDB" id="TriTrypDB:ADEAN_000975800"/>
<evidence type="ECO:0000259" key="7">
    <source>
        <dbReference type="PROSITE" id="PS52027"/>
    </source>
</evidence>
<keyword evidence="2" id="KW-0677">Repeat</keyword>